<evidence type="ECO:0000259" key="11">
    <source>
        <dbReference type="PROSITE" id="PS50862"/>
    </source>
</evidence>
<evidence type="ECO:0000256" key="9">
    <source>
        <dbReference type="ARBA" id="ARBA00031194"/>
    </source>
</evidence>
<dbReference type="SUPFAM" id="SSF55681">
    <property type="entry name" value="Class II aaRS and biotin synthetases"/>
    <property type="match status" value="1"/>
</dbReference>
<organism evidence="13 14">
    <name type="scientific">Candidatus Doudnabacteria bacterium CG10_big_fil_rev_8_21_14_0_10_41_10</name>
    <dbReference type="NCBI Taxonomy" id="1974551"/>
    <lineage>
        <taxon>Bacteria</taxon>
        <taxon>Candidatus Doudnaibacteriota</taxon>
    </lineage>
</organism>
<evidence type="ECO:0000256" key="5">
    <source>
        <dbReference type="ARBA" id="ARBA00022840"/>
    </source>
</evidence>
<gene>
    <name evidence="13" type="ORF">COT91_01995</name>
</gene>
<evidence type="ECO:0000256" key="8">
    <source>
        <dbReference type="ARBA" id="ARBA00023146"/>
    </source>
</evidence>
<comment type="catalytic activity">
    <reaction evidence="10">
        <text>tRNA(Phe) + L-phenylalanine + ATP = L-phenylalanyl-tRNA(Phe) + AMP + diphosphate + H(+)</text>
        <dbReference type="Rhea" id="RHEA:19413"/>
        <dbReference type="Rhea" id="RHEA-COMP:9668"/>
        <dbReference type="Rhea" id="RHEA-COMP:9699"/>
        <dbReference type="ChEBI" id="CHEBI:15378"/>
        <dbReference type="ChEBI" id="CHEBI:30616"/>
        <dbReference type="ChEBI" id="CHEBI:33019"/>
        <dbReference type="ChEBI" id="CHEBI:58095"/>
        <dbReference type="ChEBI" id="CHEBI:78442"/>
        <dbReference type="ChEBI" id="CHEBI:78531"/>
        <dbReference type="ChEBI" id="CHEBI:456215"/>
        <dbReference type="EC" id="6.1.1.20"/>
    </reaction>
</comment>
<comment type="caution">
    <text evidence="13">The sequence shown here is derived from an EMBL/GenBank/DDBJ whole genome shotgun (WGS) entry which is preliminary data.</text>
</comment>
<dbReference type="SMART" id="SM00896">
    <property type="entry name" value="FDX-ACB"/>
    <property type="match status" value="1"/>
</dbReference>
<accession>A0A2H0VE05</accession>
<keyword evidence="5" id="KW-0067">ATP-binding</keyword>
<feature type="domain" description="FDX-ACB" evidence="12">
    <location>
        <begin position="287"/>
        <end position="381"/>
    </location>
</feature>
<dbReference type="Gene3D" id="3.30.70.380">
    <property type="entry name" value="Ferrodoxin-fold anticodon-binding domain"/>
    <property type="match status" value="1"/>
</dbReference>
<evidence type="ECO:0000256" key="1">
    <source>
        <dbReference type="ARBA" id="ARBA00008226"/>
    </source>
</evidence>
<dbReference type="InterPro" id="IPR005121">
    <property type="entry name" value="Fdx_antiC-bd"/>
</dbReference>
<proteinExistence type="inferred from homology"/>
<evidence type="ECO:0000256" key="4">
    <source>
        <dbReference type="ARBA" id="ARBA00022741"/>
    </source>
</evidence>
<keyword evidence="4" id="KW-0547">Nucleotide-binding</keyword>
<reference evidence="14" key="1">
    <citation type="submission" date="2017-09" db="EMBL/GenBank/DDBJ databases">
        <title>Depth-based differentiation of microbial function through sediment-hosted aquifers and enrichment of novel symbionts in the deep terrestrial subsurface.</title>
        <authorList>
            <person name="Probst A.J."/>
            <person name="Ladd B."/>
            <person name="Jarett J.K."/>
            <person name="Geller-Mcgrath D.E."/>
            <person name="Sieber C.M.K."/>
            <person name="Emerson J.B."/>
            <person name="Anantharaman K."/>
            <person name="Thomas B.C."/>
            <person name="Malmstrom R."/>
            <person name="Stieglmeier M."/>
            <person name="Klingl A."/>
            <person name="Woyke T."/>
            <person name="Ryan C.M."/>
            <person name="Banfield J.F."/>
        </authorList>
    </citation>
    <scope>NUCLEOTIDE SEQUENCE [LARGE SCALE GENOMIC DNA]</scope>
</reference>
<dbReference type="PANTHER" id="PTHR11538">
    <property type="entry name" value="PHENYLALANYL-TRNA SYNTHETASE"/>
    <property type="match status" value="1"/>
</dbReference>
<dbReference type="Gene3D" id="3.30.930.10">
    <property type="entry name" value="Bira Bifunctional Protein, Domain 2"/>
    <property type="match status" value="1"/>
</dbReference>
<evidence type="ECO:0000256" key="6">
    <source>
        <dbReference type="ARBA" id="ARBA00022917"/>
    </source>
</evidence>
<evidence type="ECO:0000259" key="12">
    <source>
        <dbReference type="PROSITE" id="PS51447"/>
    </source>
</evidence>
<sequence length="381" mass="44550">MTSKKIVISTDEEKRLIKELDKRKDFEAQRIRRYLGMSDLSRAKESPVAEIVRRILAYPYFKDLDTIRVPEIVPATVSFDLFDFPADHPARSKSDTYYIDEKNILRTHTTVMWYYYIKDPGVQKRIAENKPIGSFCFGKVYRKDEIDSKHMNVFHQIDGWYLTPKAVRTIGQMDLEDALGNIAKAVFGPDVKYRLNPDTFPYTKPSLEMEVEISNKWVEVVGCGVVKDTVLEKFGVDSKNYTGWAFGFGLERLAIASMDLPDIRLLWSDDQRVKKQLNLGQKYVEVSKYPPITRDISFVVGKDFIPNDYFDLIREIGKDLVEEVKLLDKYENEKKFGKDKVSYTYRVIYRSPEKTLKTEEIEPLQDKLYKETKKQYKAELR</sequence>
<dbReference type="EC" id="6.1.1.20" evidence="2"/>
<dbReference type="Proteomes" id="UP000230557">
    <property type="component" value="Unassembled WGS sequence"/>
</dbReference>
<dbReference type="GO" id="GO:0005737">
    <property type="term" value="C:cytoplasm"/>
    <property type="evidence" value="ECO:0007669"/>
    <property type="project" value="TreeGrafter"/>
</dbReference>
<dbReference type="InterPro" id="IPR006195">
    <property type="entry name" value="aa-tRNA-synth_II"/>
</dbReference>
<comment type="similarity">
    <text evidence="1">Belongs to the class-II aminoacyl-tRNA synthetase family.</text>
</comment>
<dbReference type="InterPro" id="IPR002319">
    <property type="entry name" value="Phenylalanyl-tRNA_Synthase"/>
</dbReference>
<evidence type="ECO:0000256" key="2">
    <source>
        <dbReference type="ARBA" id="ARBA00012814"/>
    </source>
</evidence>
<keyword evidence="8" id="KW-0030">Aminoacyl-tRNA synthetase</keyword>
<dbReference type="InterPro" id="IPR045864">
    <property type="entry name" value="aa-tRNA-synth_II/BPL/LPL"/>
</dbReference>
<dbReference type="AlphaFoldDB" id="A0A2H0VE05"/>
<evidence type="ECO:0000256" key="10">
    <source>
        <dbReference type="ARBA" id="ARBA00049255"/>
    </source>
</evidence>
<dbReference type="EMBL" id="PFAJ01000027">
    <property type="protein sequence ID" value="PIR97325.1"/>
    <property type="molecule type" value="Genomic_DNA"/>
</dbReference>
<keyword evidence="3" id="KW-0436">Ligase</keyword>
<dbReference type="InterPro" id="IPR036690">
    <property type="entry name" value="Fdx_antiC-bd_sf"/>
</dbReference>
<keyword evidence="7" id="KW-0809">Transit peptide</keyword>
<evidence type="ECO:0000313" key="13">
    <source>
        <dbReference type="EMBL" id="PIR97325.1"/>
    </source>
</evidence>
<name>A0A2H0VE05_9BACT</name>
<evidence type="ECO:0000256" key="3">
    <source>
        <dbReference type="ARBA" id="ARBA00022598"/>
    </source>
</evidence>
<dbReference type="Pfam" id="PF01409">
    <property type="entry name" value="tRNA-synt_2d"/>
    <property type="match status" value="1"/>
</dbReference>
<dbReference type="PANTHER" id="PTHR11538:SF41">
    <property type="entry name" value="PHENYLALANINE--TRNA LIGASE, MITOCHONDRIAL"/>
    <property type="match status" value="1"/>
</dbReference>
<evidence type="ECO:0000313" key="14">
    <source>
        <dbReference type="Proteomes" id="UP000230557"/>
    </source>
</evidence>
<keyword evidence="6" id="KW-0648">Protein biosynthesis</keyword>
<protein>
    <recommendedName>
        <fullName evidence="2">phenylalanine--tRNA ligase</fullName>
        <ecNumber evidence="2">6.1.1.20</ecNumber>
    </recommendedName>
    <alternativeName>
        <fullName evidence="9">Phenylalanyl-tRNA synthetase</fullName>
    </alternativeName>
</protein>
<dbReference type="PROSITE" id="PS50862">
    <property type="entry name" value="AA_TRNA_LIGASE_II"/>
    <property type="match status" value="1"/>
</dbReference>
<dbReference type="GO" id="GO:0006432">
    <property type="term" value="P:phenylalanyl-tRNA aminoacylation"/>
    <property type="evidence" value="ECO:0007669"/>
    <property type="project" value="TreeGrafter"/>
</dbReference>
<dbReference type="SUPFAM" id="SSF54991">
    <property type="entry name" value="Anticodon-binding domain of PheRS"/>
    <property type="match status" value="1"/>
</dbReference>
<dbReference type="GO" id="GO:0000049">
    <property type="term" value="F:tRNA binding"/>
    <property type="evidence" value="ECO:0007669"/>
    <property type="project" value="InterPro"/>
</dbReference>
<evidence type="ECO:0000256" key="7">
    <source>
        <dbReference type="ARBA" id="ARBA00022946"/>
    </source>
</evidence>
<feature type="domain" description="Aminoacyl-transfer RNA synthetases class-II family profile" evidence="11">
    <location>
        <begin position="48"/>
        <end position="291"/>
    </location>
</feature>
<dbReference type="Pfam" id="PF03147">
    <property type="entry name" value="FDX-ACB"/>
    <property type="match status" value="1"/>
</dbReference>
<dbReference type="PROSITE" id="PS51447">
    <property type="entry name" value="FDX_ACB"/>
    <property type="match status" value="1"/>
</dbReference>
<dbReference type="GO" id="GO:0005524">
    <property type="term" value="F:ATP binding"/>
    <property type="evidence" value="ECO:0007669"/>
    <property type="project" value="UniProtKB-KW"/>
</dbReference>
<dbReference type="GO" id="GO:0004826">
    <property type="term" value="F:phenylalanine-tRNA ligase activity"/>
    <property type="evidence" value="ECO:0007669"/>
    <property type="project" value="UniProtKB-EC"/>
</dbReference>